<feature type="compositionally biased region" description="Polar residues" evidence="2">
    <location>
        <begin position="63"/>
        <end position="82"/>
    </location>
</feature>
<sequence length="3086" mass="324695">MARRKSRRLRFLWLGWGAVSAPAKLVALGLVAVLVGGVAADGLLGLPAGGGLGYAHGPAQRWGSASSADARTAGNASRNHTLPDTLRSRYPAVKWQQNAGSVGTPPAPATTGFDPATSRELPEARTANDRTYANTDGTETTEFSTVPVNYRTPQGWAPIDTTLTADGGSGWRNTADSAGLRFAPTSAGQFATMTTDAGQVSFGLDGASAVNGTVSGSAITYPGVRPHVDLKLEAKPGGVKETLVLDSSAAPTSYVFPLRLDGLTPHLDHGQVLLADASGATKAVIPAGDMLDAGAARSAGVTYRLVTSGGGPALEVTLDAGWLRDPARHYPVQVDPTVQLPVNGGAADDAMYVQEGVGSAKGDQDLLVGTVNGHNSASYIKFSSLVGKLQYHTIFGAQLWLTEYNSDSCKPRELTVNPVTGSWSGGSGYSYPGPAVGGSLASKSFAHGYIAFGHSSSDCPTAGETINLGTAGRDLVQRWVDGTQANYGLSLRGSTDSLSGKWFTGTATANPPKLYVTHSPYNATYSIPNPVPNPAVLQNQDGKIKVAVTNKSAAAWAPGDYYLAYRAYNTATGASVTQQRSANLTSTVARGGRVTLDATIKALPPGKYFLDFTMVKTGGPVFTDHQVPPGRLVLQVFDIPPVVQELYPPNGYQAQTLTPQLWARALDIDAPPGSSLQFKFQVCLRDDAGNPVSCTDSGYQAKQAWTVPAGTLSWTKAYMWRAYVKDANNEVNSPYSTILTSVPQPDITSHLAGDQKQAFDPVVGNYSTAAVDATIVTVGPQLSLSRTYNSLDPRRDGLFGAGWSTTYDMKLVPDNDGSGNVVVTYPDGQQVRFGKNADGSYAAPAGRTASLTVDSTSWKLLDKSGTTYQFSLAGRLSRMTDNAGHAVVLTYDTNTGKLSKAQVSNSVTNTAGRALNFFWTGNHVSSIQTDAVNGAPLSWAYTYTGDVLKTVCGPGNTCTNYDYTAGSHYRSAVLDSHPESYWRLGEPDGTSAASEISVNLGKDVGTYANVTLGTAGPLAGSTDTAASFNGTTSSVNLPKGTLKKSRDAAVELWFKNSLTGSGGPLLGYQDKALGTASTTGVPVLYVGTDGKLRGQFATGSINPITSATAVNDGKWHQVVLSSMGTTQTLYLDGAKVADLTGKQIDASLLTFNQVGAAYATTPASWPSWGTAAQRSYTGAIDDVSLYSGPLGAAIVSAHYKAGTTAADQLAKVTLPSGKVVASVTYDVVRDRVKEYTDHNGGRWKLGTPTVYGGDADLRRSVEVLDPANRPSLYEYDAIGGWLLRQGKPLGIEARGEDTPGEPAETPPPPVESCTQPDPNDPAFCTTIPGDSGGPVFVRYDADGVSIRTYGYDTNGNLATVTDENGDATTMTYDARGDVVSTTTCRAVNDCQTSRTTYPATITNQYDPKSYLPTESRDARSASATDNTYRTTYAYHTTGQLTTQTSPDGSQITNAYTSGAEAAFGGGNVPAGLPATTTDARGKVTRYAYYANGDLAQVTAPSGLVMQYTYDAIGRTTTKKEISDSFPGGVGTTYTYDGWSRPATVTEAATTDAVTGVKHQRQTTTTYDADGDPTRVQVADIGGGGDPARVTTTDYDEHDRPIRVTDPDGNETSSGYDQFGNLTSVTDPNGNHYDYAYTARNSVAEVRLRNWHSDPAGAPPTGTGDYLVLQAYSYDFAGRLASSTDAMGRRTEYQRYGDGLLHRAVLKNFHNADGSTKDYVLEDDSYDAAGHLTKQVTGNGTTVTQHTPDRNGRPLSTVVDPGGLARTTGFTYDPAGNVTHVAVSGNASNVPWIVSATPATTDYTYDDAGNRLTMTTTDGTTSRTTTYAYDQRGLPTAVTDPRGNAAGADKAAFTSRLSYDELGRLIGGTGPVRQVESGGNPASPVAPTAKVGYNTFGEKVGLTDELNNTTHMAYDNAGRMTSQTAPSYLPPGASQALTPTTRYEYDANGNVTTVTDPRGNVIRSTYDQLDRTVSVDAPSATNDDRAVTSYTYSRTGAVLSTVDPTGARSESTYDDLDRQATGTQVERRPVSAAYTTLIRYDDAGNVVGQTSPTGATTVNGYDAVGELTTTTDPSGIPAQYGYDFAGRQVRATDGLGRTSQTGYDLLGQVIASADLKPDGTTLRTARYGYDLAGNRASVTDALQATRTFAYDAANQLVSQLEPVDAKTSITSSFGYDAAGNMTRFTDGRGNATITTYNSLGLVESTIEPATAAQPNAIDRTWTTSFDENGNAVRDVAPGGVVQQVIYDAANRPTDGTATGAETPTTPRHLGYDLAGRAVSTNAGAGMNSYVYNDRGNLLSSTGPSGTAAFTYDGDGNQTSRADAAGTTNYGYVKARLDSVTDGLTGVKEQLGYDGAGNVKTVGYGAGRVRTFGYDDFGRVATDVLTNSASKQVASTTYHYDLNNQLSDKTTAGTAGAGTVSYKYDQSGRLTSDTTGGVTTGYEWDAAGNRSKAGPATATYDERNRLLTAGGTSYTYTARGTLASQTGSGGTAQFGYDGFDRLTSAPGQTYSYDGFDRVDSRNGTAFTYAGQDDDPVSDGSETYARGSGGELLAVRSGGSNRLTLSDRHDDVVGAFDPADTALNGLSGSTAYGPFGQVTAHTGTTGNLGYQGDWTDPGTGRVDMGARWYDPGTGSFGSRDSVSLSPTPSSNGNRYLYGNADPVNSTDPTGHWGIKWDLVEQELKMLYNVVKPTRMADDSWEATTGMSYEEYIRSSHHDSVHDMFCDTHSWTTQCGGSGRWPYSSGGGGSHGGGGGNGGGGGGGGGSYVDWAKKAAEEAAEAAYRRALRITEEARDAAEHAAKTVTIAVGAAATTAVTNLPTLVSSAPTAAAAVVSTVENVVTDTKAQANNIYQTAVDAAGAVVTVVSVASQVNTEPENKTQNKSRQARDCRQQFPEPFYFERDSSNGDRAVGVIACVTAADLGEGTGTSSKIRPPGYQWAGTFVKAIGGGSPRSWVNNCHSLASVLGGSGTDLRNLSTCSRSTNANVADTANDRDHSPNMRWFEDKTEKELKTGKVDYVLYTVIQHYHGPRTVPYEYDMNAEGADVETGNTFSLHKPIENKVWSPKYHKWMNMGEGIKDGRPVPVGSTP</sequence>
<dbReference type="InterPro" id="IPR013320">
    <property type="entry name" value="ConA-like_dom_sf"/>
</dbReference>
<evidence type="ECO:0000259" key="4">
    <source>
        <dbReference type="Pfam" id="PF25023"/>
    </source>
</evidence>
<dbReference type="PANTHER" id="PTHR32305:SF15">
    <property type="entry name" value="PROTEIN RHSA-RELATED"/>
    <property type="match status" value="1"/>
</dbReference>
<evidence type="ECO:0008006" key="7">
    <source>
        <dbReference type="Google" id="ProtNLM"/>
    </source>
</evidence>
<keyword evidence="6" id="KW-1185">Reference proteome</keyword>
<comment type="caution">
    <text evidence="5">The sequence shown here is derived from an EMBL/GenBank/DDBJ whole genome shotgun (WGS) entry which is preliminary data.</text>
</comment>
<dbReference type="Gene3D" id="2.180.10.10">
    <property type="entry name" value="RHS repeat-associated core"/>
    <property type="match status" value="5"/>
</dbReference>
<feature type="region of interest" description="Disordered" evidence="2">
    <location>
        <begin position="1291"/>
        <end position="1315"/>
    </location>
</feature>
<feature type="region of interest" description="Disordered" evidence="2">
    <location>
        <begin position="97"/>
        <end position="122"/>
    </location>
</feature>
<organism evidence="5 6">
    <name type="scientific">Amycolatopsis vastitatis</name>
    <dbReference type="NCBI Taxonomy" id="1905142"/>
    <lineage>
        <taxon>Bacteria</taxon>
        <taxon>Bacillati</taxon>
        <taxon>Actinomycetota</taxon>
        <taxon>Actinomycetes</taxon>
        <taxon>Pseudonocardiales</taxon>
        <taxon>Pseudonocardiaceae</taxon>
        <taxon>Amycolatopsis</taxon>
    </lineage>
</organism>
<feature type="region of interest" description="Disordered" evidence="2">
    <location>
        <begin position="58"/>
        <end position="85"/>
    </location>
</feature>
<dbReference type="Pfam" id="PF25023">
    <property type="entry name" value="TEN_YD-shell"/>
    <property type="match status" value="1"/>
</dbReference>
<dbReference type="InterPro" id="IPR050708">
    <property type="entry name" value="T6SS_VgrG/RHS"/>
</dbReference>
<feature type="domain" description="Teneurin-like YD-shell" evidence="4">
    <location>
        <begin position="2369"/>
        <end position="2637"/>
    </location>
</feature>
<evidence type="ECO:0000313" key="5">
    <source>
        <dbReference type="EMBL" id="OXM63150.1"/>
    </source>
</evidence>
<gene>
    <name evidence="5" type="ORF">CF165_31445</name>
</gene>
<evidence type="ECO:0000256" key="2">
    <source>
        <dbReference type="SAM" id="MobiDB-lite"/>
    </source>
</evidence>
<dbReference type="InterPro" id="IPR031325">
    <property type="entry name" value="RHS_repeat"/>
</dbReference>
<protein>
    <recommendedName>
        <fullName evidence="7">Intein C-terminal splicing domain-containing protein</fullName>
    </recommendedName>
</protein>
<dbReference type="Pfam" id="PF13385">
    <property type="entry name" value="Laminin_G_3"/>
    <property type="match status" value="1"/>
</dbReference>
<evidence type="ECO:0000313" key="6">
    <source>
        <dbReference type="Proteomes" id="UP000215199"/>
    </source>
</evidence>
<proteinExistence type="predicted"/>
<dbReference type="Pfam" id="PF20148">
    <property type="entry name" value="DUF6531"/>
    <property type="match status" value="1"/>
</dbReference>
<reference evidence="6" key="1">
    <citation type="submission" date="2017-07" db="EMBL/GenBank/DDBJ databases">
        <title>Comparative genome mining reveals phylogenetic distribution patterns of secondary metabolites in Amycolatopsis.</title>
        <authorList>
            <person name="Adamek M."/>
            <person name="Alanjary M."/>
            <person name="Sales-Ortells H."/>
            <person name="Goodfellow M."/>
            <person name="Bull A.T."/>
            <person name="Kalinowski J."/>
            <person name="Ziemert N."/>
        </authorList>
    </citation>
    <scope>NUCLEOTIDE SEQUENCE [LARGE SCALE GENOMIC DNA]</scope>
    <source>
        <strain evidence="6">H5</strain>
    </source>
</reference>
<dbReference type="EMBL" id="NMUL01000038">
    <property type="protein sequence ID" value="OXM63150.1"/>
    <property type="molecule type" value="Genomic_DNA"/>
</dbReference>
<dbReference type="InterPro" id="IPR006530">
    <property type="entry name" value="YD"/>
</dbReference>
<dbReference type="PANTHER" id="PTHR32305">
    <property type="match status" value="1"/>
</dbReference>
<accession>A0A229SWM7</accession>
<evidence type="ECO:0000259" key="3">
    <source>
        <dbReference type="Pfam" id="PF20148"/>
    </source>
</evidence>
<dbReference type="InterPro" id="IPR022385">
    <property type="entry name" value="Rhs_assc_core"/>
</dbReference>
<feature type="region of interest" description="Disordered" evidence="2">
    <location>
        <begin position="1566"/>
        <end position="1592"/>
    </location>
</feature>
<dbReference type="Pfam" id="PF05593">
    <property type="entry name" value="RHS_repeat"/>
    <property type="match status" value="7"/>
</dbReference>
<dbReference type="InterPro" id="IPR001791">
    <property type="entry name" value="Laminin_G"/>
</dbReference>
<keyword evidence="1" id="KW-0677">Repeat</keyword>
<dbReference type="InterPro" id="IPR044929">
    <property type="entry name" value="DNA/RNA_non-sp_Endonuclease_sf"/>
</dbReference>
<dbReference type="InterPro" id="IPR056823">
    <property type="entry name" value="TEN-like_YD-shell"/>
</dbReference>
<dbReference type="SUPFAM" id="SSF49899">
    <property type="entry name" value="Concanavalin A-like lectins/glucanases"/>
    <property type="match status" value="1"/>
</dbReference>
<feature type="domain" description="DUF6531" evidence="3">
    <location>
        <begin position="760"/>
        <end position="833"/>
    </location>
</feature>
<dbReference type="Gene3D" id="2.60.120.200">
    <property type="match status" value="1"/>
</dbReference>
<evidence type="ECO:0000256" key="1">
    <source>
        <dbReference type="ARBA" id="ARBA00022737"/>
    </source>
</evidence>
<dbReference type="NCBIfam" id="TIGR03696">
    <property type="entry name" value="Rhs_assc_core"/>
    <property type="match status" value="1"/>
</dbReference>
<dbReference type="InterPro" id="IPR045351">
    <property type="entry name" value="DUF6531"/>
</dbReference>
<dbReference type="NCBIfam" id="TIGR01643">
    <property type="entry name" value="YD_repeat_2x"/>
    <property type="match status" value="8"/>
</dbReference>
<dbReference type="Proteomes" id="UP000215199">
    <property type="component" value="Unassembled WGS sequence"/>
</dbReference>
<name>A0A229SWM7_9PSEU</name>
<dbReference type="CDD" id="cd00110">
    <property type="entry name" value="LamG"/>
    <property type="match status" value="1"/>
</dbReference>
<dbReference type="Gene3D" id="3.40.570.10">
    <property type="entry name" value="Extracellular Endonuclease, subunit A"/>
    <property type="match status" value="1"/>
</dbReference>